<dbReference type="Gene3D" id="2.60.120.260">
    <property type="entry name" value="Galactose-binding domain-like"/>
    <property type="match status" value="1"/>
</dbReference>
<organism evidence="10 11">
    <name type="scientific">Pelomonas caseinilytica</name>
    <dbReference type="NCBI Taxonomy" id="2906763"/>
    <lineage>
        <taxon>Bacteria</taxon>
        <taxon>Pseudomonadati</taxon>
        <taxon>Pseudomonadota</taxon>
        <taxon>Betaproteobacteria</taxon>
        <taxon>Burkholderiales</taxon>
        <taxon>Sphaerotilaceae</taxon>
        <taxon>Roseateles</taxon>
    </lineage>
</organism>
<dbReference type="PANTHER" id="PTHR42732:SF1">
    <property type="entry name" value="BETA-MANNOSIDASE"/>
    <property type="match status" value="1"/>
</dbReference>
<evidence type="ECO:0000256" key="2">
    <source>
        <dbReference type="ARBA" id="ARBA00022801"/>
    </source>
</evidence>
<dbReference type="Pfam" id="PF02836">
    <property type="entry name" value="Glyco_hydro_2_C"/>
    <property type="match status" value="2"/>
</dbReference>
<feature type="domain" description="Glycoside hydrolase family 2 catalytic" evidence="6">
    <location>
        <begin position="407"/>
        <end position="538"/>
    </location>
</feature>
<dbReference type="InterPro" id="IPR032311">
    <property type="entry name" value="DUF4982"/>
</dbReference>
<gene>
    <name evidence="10" type="ORF">LXT12_06695</name>
</gene>
<feature type="domain" description="DUF4982" evidence="7">
    <location>
        <begin position="630"/>
        <end position="687"/>
    </location>
</feature>
<dbReference type="InterPro" id="IPR023232">
    <property type="entry name" value="Glyco_hydro_2_AS"/>
</dbReference>
<sequence length="820" mass="89243">MNRLLALAFLTLSLAASVRAAPLRETLSLDEGWRFHLGDIARESFPGGQGVNLYGPDITYHGAKAGSAWGAAARGYDDSGWKRVDLPHDWVVEQPFDEKALKQQGYRPRGIGWYRRTFKLSPADRGKNLELQLDGAATHATVYFNGSEVQHNWSGYSSMYVNLTPMARYGDDINTIAVRVDAADTEGWWYEGGGLYRHAWLVKRSPLHIATDGVHANPVKATDGQWVIPAEVTLANTGPEVASARVEVAVFDAAGQRVAGGSSAAVSVVPQGEALAKLTVRVTAPRLWSIDAPNLYTVRTTVLRDGKPVDAVDTTAGFRTIRFDAKQGFLLNGQPLKLKGTSNHQDHAGVGVAMPDSLWEFRLRKLKEMGSNAYRTAHNPPAKELLDAADRLGMLVMDETRHFNASTEYLQQLRWLVRRDRNHPSVILWSLFNEEGLQGTEEGMEMARVMNAVVKQLDATRPTTGAQNKGHLGPDGKANPKNAAQVLDVVGINYEADLYDKIRAAYPDKPIVSTEDTSQVMTRGEYTTDWKQVVASYDEVFPGWAATSSARNSWEAIMKQTSFAGGFSWTGFAYRGEPTPYGWPSASSHFGALDLCGFPKTEFFVRQAMFVKDRPVLTLVPHWNWAGKEGQNIKVLGLTNAETVALSLNGQLVEEKKVDPFKMVEWQVPYAPGRLEAVAKKAGREVARFAVETTGAPVALRLAPDRKALAGDGRDAVPVTVEAVDAQGRPVPTANLAVELALRGPGANIGVGNGDPNSHDPEKGNRVRIYNGLAQVILQSRRDSAGDLVLRATAAGLKAAETTIEVRAVPAMAAVPVLAP</sequence>
<evidence type="ECO:0000256" key="4">
    <source>
        <dbReference type="SAM" id="SignalP"/>
    </source>
</evidence>
<dbReference type="SUPFAM" id="SSF49303">
    <property type="entry name" value="beta-Galactosidase/glucuronidase domain"/>
    <property type="match status" value="1"/>
</dbReference>
<evidence type="ECO:0000259" key="5">
    <source>
        <dbReference type="Pfam" id="PF00703"/>
    </source>
</evidence>
<dbReference type="PROSITE" id="PS00608">
    <property type="entry name" value="GLYCOSYL_HYDROL_F2_2"/>
    <property type="match status" value="1"/>
</dbReference>
<dbReference type="Gene3D" id="3.20.20.80">
    <property type="entry name" value="Glycosidases"/>
    <property type="match status" value="1"/>
</dbReference>
<dbReference type="InterPro" id="IPR054593">
    <property type="entry name" value="Beta-mannosidase-like_N2"/>
</dbReference>
<feature type="signal peptide" evidence="4">
    <location>
        <begin position="1"/>
        <end position="20"/>
    </location>
</feature>
<dbReference type="Gene3D" id="2.60.40.10">
    <property type="entry name" value="Immunoglobulins"/>
    <property type="match status" value="3"/>
</dbReference>
<keyword evidence="3" id="KW-0326">Glycosidase</keyword>
<dbReference type="InterPro" id="IPR040605">
    <property type="entry name" value="Glyco_hydro2_dom5"/>
</dbReference>
<dbReference type="NCBIfam" id="NF041462">
    <property type="entry name" value="GalA"/>
    <property type="match status" value="1"/>
</dbReference>
<feature type="domain" description="Glycoside hydrolase family 2 catalytic" evidence="6">
    <location>
        <begin position="327"/>
        <end position="401"/>
    </location>
</feature>
<dbReference type="Pfam" id="PF22666">
    <property type="entry name" value="Glyco_hydro_2_N2"/>
    <property type="match status" value="1"/>
</dbReference>
<evidence type="ECO:0000259" key="6">
    <source>
        <dbReference type="Pfam" id="PF02836"/>
    </source>
</evidence>
<feature type="domain" description="Glycoside hydrolase family 2" evidence="8">
    <location>
        <begin position="700"/>
        <end position="802"/>
    </location>
</feature>
<name>A0ABS8XCJ2_9BURK</name>
<reference evidence="10 11" key="1">
    <citation type="submission" date="2021-12" db="EMBL/GenBank/DDBJ databases">
        <title>Genome seq of p7.</title>
        <authorList>
            <person name="Seo T."/>
        </authorList>
    </citation>
    <scope>NUCLEOTIDE SEQUENCE [LARGE SCALE GENOMIC DNA]</scope>
    <source>
        <strain evidence="10 11">P7</strain>
    </source>
</reference>
<dbReference type="InterPro" id="IPR048230">
    <property type="entry name" value="GalA-like"/>
</dbReference>
<evidence type="ECO:0000259" key="7">
    <source>
        <dbReference type="Pfam" id="PF16355"/>
    </source>
</evidence>
<dbReference type="Pfam" id="PF16355">
    <property type="entry name" value="DUF4982"/>
    <property type="match status" value="1"/>
</dbReference>
<dbReference type="InterPro" id="IPR013783">
    <property type="entry name" value="Ig-like_fold"/>
</dbReference>
<evidence type="ECO:0000313" key="11">
    <source>
        <dbReference type="Proteomes" id="UP001201463"/>
    </source>
</evidence>
<dbReference type="EMBL" id="JAJTWT010000002">
    <property type="protein sequence ID" value="MCE4536935.1"/>
    <property type="molecule type" value="Genomic_DNA"/>
</dbReference>
<dbReference type="InterPro" id="IPR006102">
    <property type="entry name" value="Ig-like_GH2"/>
</dbReference>
<dbReference type="PRINTS" id="PR00132">
    <property type="entry name" value="GLHYDRLASE2"/>
</dbReference>
<evidence type="ECO:0000259" key="8">
    <source>
        <dbReference type="Pfam" id="PF18565"/>
    </source>
</evidence>
<dbReference type="InterPro" id="IPR006101">
    <property type="entry name" value="Glyco_hydro_2"/>
</dbReference>
<accession>A0ABS8XCJ2</accession>
<feature type="chain" id="PRO_5046427075" evidence="4">
    <location>
        <begin position="21"/>
        <end position="820"/>
    </location>
</feature>
<keyword evidence="11" id="KW-1185">Reference proteome</keyword>
<evidence type="ECO:0000313" key="10">
    <source>
        <dbReference type="EMBL" id="MCE4536935.1"/>
    </source>
</evidence>
<dbReference type="SUPFAM" id="SSF51445">
    <property type="entry name" value="(Trans)glycosidases"/>
    <property type="match status" value="1"/>
</dbReference>
<comment type="caution">
    <text evidence="10">The sequence shown here is derived from an EMBL/GenBank/DDBJ whole genome shotgun (WGS) entry which is preliminary data.</text>
</comment>
<dbReference type="RefSeq" id="WP_233390646.1">
    <property type="nucleotide sequence ID" value="NZ_JAJTWT010000002.1"/>
</dbReference>
<dbReference type="InterPro" id="IPR036156">
    <property type="entry name" value="Beta-gal/glucu_dom_sf"/>
</dbReference>
<evidence type="ECO:0000256" key="3">
    <source>
        <dbReference type="ARBA" id="ARBA00023295"/>
    </source>
</evidence>
<dbReference type="PANTHER" id="PTHR42732">
    <property type="entry name" value="BETA-GALACTOSIDASE"/>
    <property type="match status" value="1"/>
</dbReference>
<dbReference type="InterPro" id="IPR008979">
    <property type="entry name" value="Galactose-bd-like_sf"/>
</dbReference>
<comment type="similarity">
    <text evidence="1">Belongs to the glycosyl hydrolase 2 family.</text>
</comment>
<protein>
    <submittedName>
        <fullName evidence="10">DUF4982 domain-containing protein</fullName>
    </submittedName>
</protein>
<dbReference type="InterPro" id="IPR017853">
    <property type="entry name" value="GH"/>
</dbReference>
<evidence type="ECO:0000256" key="1">
    <source>
        <dbReference type="ARBA" id="ARBA00007401"/>
    </source>
</evidence>
<evidence type="ECO:0000259" key="9">
    <source>
        <dbReference type="Pfam" id="PF22666"/>
    </source>
</evidence>
<dbReference type="Pfam" id="PF00703">
    <property type="entry name" value="Glyco_hydro_2"/>
    <property type="match status" value="1"/>
</dbReference>
<feature type="domain" description="Beta-mannosidase-like galactose-binding" evidence="9">
    <location>
        <begin position="85"/>
        <end position="184"/>
    </location>
</feature>
<keyword evidence="2" id="KW-0378">Hydrolase</keyword>
<dbReference type="Proteomes" id="UP001201463">
    <property type="component" value="Unassembled WGS sequence"/>
</dbReference>
<dbReference type="Pfam" id="PF18565">
    <property type="entry name" value="Glyco_hydro2_C5"/>
    <property type="match status" value="1"/>
</dbReference>
<proteinExistence type="inferred from homology"/>
<keyword evidence="4" id="KW-0732">Signal</keyword>
<feature type="domain" description="Glycoside hydrolase family 2 immunoglobulin-like beta-sandwich" evidence="5">
    <location>
        <begin position="213"/>
        <end position="319"/>
    </location>
</feature>
<dbReference type="InterPro" id="IPR006103">
    <property type="entry name" value="Glyco_hydro_2_cat"/>
</dbReference>
<dbReference type="InterPro" id="IPR051913">
    <property type="entry name" value="GH2_Domain-Containing"/>
</dbReference>
<dbReference type="SUPFAM" id="SSF49785">
    <property type="entry name" value="Galactose-binding domain-like"/>
    <property type="match status" value="1"/>
</dbReference>